<dbReference type="AlphaFoldDB" id="A0AAE8L582"/>
<evidence type="ECO:0000313" key="4">
    <source>
        <dbReference type="Proteomes" id="UP000185487"/>
    </source>
</evidence>
<dbReference type="Proteomes" id="UP000199140">
    <property type="component" value="Unassembled WGS sequence"/>
</dbReference>
<keyword evidence="4" id="KW-1185">Reference proteome</keyword>
<gene>
    <name evidence="2" type="ORF">MCBMB27_03194</name>
    <name evidence="3" type="ORF">SAMN05192567_103195</name>
</gene>
<dbReference type="Proteomes" id="UP000185487">
    <property type="component" value="Chromosome"/>
</dbReference>
<feature type="region of interest" description="Disordered" evidence="1">
    <location>
        <begin position="1"/>
        <end position="21"/>
    </location>
</feature>
<name>A0AAE8L582_9HYPH</name>
<evidence type="ECO:0000313" key="3">
    <source>
        <dbReference type="EMBL" id="SFG43716.1"/>
    </source>
</evidence>
<dbReference type="EMBL" id="FOPK01000003">
    <property type="protein sequence ID" value="SFG43716.1"/>
    <property type="molecule type" value="Genomic_DNA"/>
</dbReference>
<protein>
    <submittedName>
        <fullName evidence="3">Uncharacterized protein</fullName>
    </submittedName>
</protein>
<dbReference type="EMBL" id="CP015367">
    <property type="protein sequence ID" value="APT32485.1"/>
    <property type="molecule type" value="Genomic_DNA"/>
</dbReference>
<organism evidence="3 5">
    <name type="scientific">Methylobacterium phyllosphaerae</name>
    <dbReference type="NCBI Taxonomy" id="418223"/>
    <lineage>
        <taxon>Bacteria</taxon>
        <taxon>Pseudomonadati</taxon>
        <taxon>Pseudomonadota</taxon>
        <taxon>Alphaproteobacteria</taxon>
        <taxon>Hyphomicrobiales</taxon>
        <taxon>Methylobacteriaceae</taxon>
        <taxon>Methylobacterium</taxon>
    </lineage>
</organism>
<reference evidence="3 5" key="2">
    <citation type="submission" date="2016-10" db="EMBL/GenBank/DDBJ databases">
        <authorList>
            <person name="Varghese N."/>
            <person name="Submissions S."/>
        </authorList>
    </citation>
    <scope>NUCLEOTIDE SEQUENCE [LARGE SCALE GENOMIC DNA]</scope>
    <source>
        <strain evidence="3 5">CBMB27</strain>
    </source>
</reference>
<feature type="region of interest" description="Disordered" evidence="1">
    <location>
        <begin position="46"/>
        <end position="75"/>
    </location>
</feature>
<dbReference type="KEGG" id="mphy:MCBMB27_03194"/>
<reference evidence="2 4" key="1">
    <citation type="submission" date="2016-04" db="EMBL/GenBank/DDBJ databases">
        <title>Complete genome sequencing and analysis of CBMB27, Methylobacterium phyllosphaerae isolated from leaf tissues of rice (Oryza sativa L.).</title>
        <authorList>
            <person name="Lee Y."/>
            <person name="Hwangbo K."/>
            <person name="Chung H."/>
            <person name="Yoo J."/>
            <person name="Kim K.Y."/>
            <person name="Sa T.M."/>
            <person name="Um Y."/>
            <person name="Madhaiyan M."/>
        </authorList>
    </citation>
    <scope>NUCLEOTIDE SEQUENCE [LARGE SCALE GENOMIC DNA]</scope>
    <source>
        <strain evidence="2 4">CBMB27</strain>
    </source>
</reference>
<evidence type="ECO:0000256" key="1">
    <source>
        <dbReference type="SAM" id="MobiDB-lite"/>
    </source>
</evidence>
<sequence>MGRRAVAALAPSTAPEGAGKVGGRFELPDLPGSFVALSAALLSGRPVRAGGGLSESRRPPRGRRSSPQEASGPWAPCCSITFCR</sequence>
<accession>A0AAE8L582</accession>
<evidence type="ECO:0000313" key="5">
    <source>
        <dbReference type="Proteomes" id="UP000199140"/>
    </source>
</evidence>
<proteinExistence type="predicted"/>
<evidence type="ECO:0000313" key="2">
    <source>
        <dbReference type="EMBL" id="APT32485.1"/>
    </source>
</evidence>